<accession>A0A502DT35</accession>
<dbReference type="GO" id="GO:0003677">
    <property type="term" value="F:DNA binding"/>
    <property type="evidence" value="ECO:0007669"/>
    <property type="project" value="UniProtKB-KW"/>
</dbReference>
<evidence type="ECO:0000256" key="1">
    <source>
        <dbReference type="ARBA" id="ARBA00023125"/>
    </source>
</evidence>
<name>A0A502DT35_9BURK</name>
<dbReference type="InterPro" id="IPR036388">
    <property type="entry name" value="WH-like_DNA-bd_sf"/>
</dbReference>
<gene>
    <name evidence="2" type="ORF">EAH82_06925</name>
</gene>
<dbReference type="NCBIfam" id="TIGR00738">
    <property type="entry name" value="rrf2_super"/>
    <property type="match status" value="1"/>
</dbReference>
<dbReference type="GO" id="GO:0003700">
    <property type="term" value="F:DNA-binding transcription factor activity"/>
    <property type="evidence" value="ECO:0007669"/>
    <property type="project" value="TreeGrafter"/>
</dbReference>
<organism evidence="2 3">
    <name type="scientific">Variovorax guangxiensis</name>
    <dbReference type="NCBI Taxonomy" id="1775474"/>
    <lineage>
        <taxon>Bacteria</taxon>
        <taxon>Pseudomonadati</taxon>
        <taxon>Pseudomonadota</taxon>
        <taxon>Betaproteobacteria</taxon>
        <taxon>Burkholderiales</taxon>
        <taxon>Comamonadaceae</taxon>
        <taxon>Variovorax</taxon>
    </lineage>
</organism>
<dbReference type="OrthoDB" id="9800519at2"/>
<dbReference type="AlphaFoldDB" id="A0A502DT35"/>
<dbReference type="PANTHER" id="PTHR33221">
    <property type="entry name" value="WINGED HELIX-TURN-HELIX TRANSCRIPTIONAL REGULATOR, RRF2 FAMILY"/>
    <property type="match status" value="1"/>
</dbReference>
<dbReference type="Pfam" id="PF02082">
    <property type="entry name" value="Rrf2"/>
    <property type="match status" value="1"/>
</dbReference>
<dbReference type="PROSITE" id="PS51197">
    <property type="entry name" value="HTH_RRF2_2"/>
    <property type="match status" value="1"/>
</dbReference>
<dbReference type="RefSeq" id="WP_140840111.1">
    <property type="nucleotide sequence ID" value="NZ_RCZI01000002.1"/>
</dbReference>
<dbReference type="EMBL" id="RCZI01000002">
    <property type="protein sequence ID" value="TPG28533.1"/>
    <property type="molecule type" value="Genomic_DNA"/>
</dbReference>
<protein>
    <submittedName>
        <fullName evidence="2">Rrf2 family transcriptional regulator</fullName>
    </submittedName>
</protein>
<dbReference type="InterPro" id="IPR036390">
    <property type="entry name" value="WH_DNA-bd_sf"/>
</dbReference>
<comment type="caution">
    <text evidence="2">The sequence shown here is derived from an EMBL/GenBank/DDBJ whole genome shotgun (WGS) entry which is preliminary data.</text>
</comment>
<dbReference type="PANTHER" id="PTHR33221:SF5">
    <property type="entry name" value="HTH-TYPE TRANSCRIPTIONAL REGULATOR ISCR"/>
    <property type="match status" value="1"/>
</dbReference>
<dbReference type="SUPFAM" id="SSF46785">
    <property type="entry name" value="Winged helix' DNA-binding domain"/>
    <property type="match status" value="1"/>
</dbReference>
<sequence length="175" mass="19100">MRISTKGRLAVIAMVDIALHRWAGPVSLAVLNQRQRISVSYLEQMFSALRRHGLVASTRGPGGGYSLGREASAITVADILFAVEGPPTERRPSAKDLQDAQRCSTPELWASFNLKMVEFLDAVHLQKLVDQQIARGVQPQSEVQRRALPVSATVKPSRPNAPNSVFELATFGAAR</sequence>
<reference evidence="2 3" key="1">
    <citation type="journal article" date="2019" name="Environ. Microbiol.">
        <title>Species interactions and distinct microbial communities in high Arctic permafrost affected cryosols are associated with the CH4 and CO2 gas fluxes.</title>
        <authorList>
            <person name="Altshuler I."/>
            <person name="Hamel J."/>
            <person name="Turney S."/>
            <person name="Magnuson E."/>
            <person name="Levesque R."/>
            <person name="Greer C."/>
            <person name="Whyte L.G."/>
        </authorList>
    </citation>
    <scope>NUCLEOTIDE SEQUENCE [LARGE SCALE GENOMIC DNA]</scope>
    <source>
        <strain evidence="2 3">S06.C</strain>
    </source>
</reference>
<proteinExistence type="predicted"/>
<keyword evidence="1" id="KW-0238">DNA-binding</keyword>
<evidence type="ECO:0000313" key="2">
    <source>
        <dbReference type="EMBL" id="TPG28533.1"/>
    </source>
</evidence>
<dbReference type="PROSITE" id="PS01332">
    <property type="entry name" value="HTH_RRF2_1"/>
    <property type="match status" value="1"/>
</dbReference>
<dbReference type="InterPro" id="IPR000944">
    <property type="entry name" value="Tscrpt_reg_Rrf2"/>
</dbReference>
<dbReference type="GO" id="GO:0005829">
    <property type="term" value="C:cytosol"/>
    <property type="evidence" value="ECO:0007669"/>
    <property type="project" value="TreeGrafter"/>
</dbReference>
<dbReference type="Gene3D" id="1.10.10.10">
    <property type="entry name" value="Winged helix-like DNA-binding domain superfamily/Winged helix DNA-binding domain"/>
    <property type="match status" value="1"/>
</dbReference>
<dbReference type="Proteomes" id="UP000319212">
    <property type="component" value="Unassembled WGS sequence"/>
</dbReference>
<evidence type="ECO:0000313" key="3">
    <source>
        <dbReference type="Proteomes" id="UP000319212"/>
    </source>
</evidence>
<dbReference type="InterPro" id="IPR030489">
    <property type="entry name" value="TR_Rrf2-type_CS"/>
</dbReference>